<dbReference type="Proteomes" id="UP000078512">
    <property type="component" value="Unassembled WGS sequence"/>
</dbReference>
<dbReference type="Gene3D" id="3.80.10.10">
    <property type="entry name" value="Ribonuclease Inhibitor"/>
    <property type="match status" value="1"/>
</dbReference>
<dbReference type="AlphaFoldDB" id="A0A197KDS8"/>
<name>A0A197KDS8_9FUNG</name>
<evidence type="ECO:0008006" key="4">
    <source>
        <dbReference type="Google" id="ProtNLM"/>
    </source>
</evidence>
<protein>
    <recommendedName>
        <fullName evidence="4">F-box domain-containing protein</fullName>
    </recommendedName>
</protein>
<sequence length="543" mass="62106">MSGTTTTTRTNPLTLPELLLSLGPFLSLQDLYSSIQVNHLWNTLLVPFLWYSIDDRLFSWPTILNRIHCDEIDNNPNTLQVLFEKYGHHIHHLSLSCLTTLQAASAATTCTQLRSLLVFGLKDRDPPLPNQEPDEANSNLHRHPNQQSSLGPLLSPMFERVFRPSQEVWDNPIKQRQYWRMVQLYWILVHHNNKHLQNLHLEAEVGRLFRMVSKEYLFYSLSLLKNLRSIDTGLVQMDFPVLLDRVLSLNTLRSRLSDPFTKEIAFSKTIPQQPFFHLRLLELRDRLHLQEFYLLLRYLPQLDDIVFAGFMMQAGLLPSPQDIMDNKPSQLQGLHLRQIGKQDDKIIPEVLQWLPYLKRFGIALLYPSIAKALRMHCPDLESFSDSGAAEDGHEQEGGVVVVIPPGVPISSANTLNHLLQHCSKLRTVRARRHTIMGSYAVKHSWACRRIETLCFRLVGVSEDTLVVKRSTTTTSRTSSRAELSSNGSTSSTSEAESGGVASKEAQCRELHRRIKERLRELRCLRAVDLGEEWAEATTMISDD</sequence>
<keyword evidence="3" id="KW-1185">Reference proteome</keyword>
<proteinExistence type="predicted"/>
<reference evidence="2 3" key="1">
    <citation type="submission" date="2016-05" db="EMBL/GenBank/DDBJ databases">
        <title>Genome sequencing reveals origins of a unique bacterial endosymbiosis in the earliest lineages of terrestrial Fungi.</title>
        <authorList>
            <consortium name="DOE Joint Genome Institute"/>
            <person name="Uehling J."/>
            <person name="Gryganskyi A."/>
            <person name="Hameed K."/>
            <person name="Tschaplinski T."/>
            <person name="Misztal P."/>
            <person name="Wu S."/>
            <person name="Desiro A."/>
            <person name="Vande Pol N."/>
            <person name="Du Z.-Y."/>
            <person name="Zienkiewicz A."/>
            <person name="Zienkiewicz K."/>
            <person name="Morin E."/>
            <person name="Tisserant E."/>
            <person name="Splivallo R."/>
            <person name="Hainaut M."/>
            <person name="Henrissat B."/>
            <person name="Ohm R."/>
            <person name="Kuo A."/>
            <person name="Yan J."/>
            <person name="Lipzen A."/>
            <person name="Nolan M."/>
            <person name="Labutti K."/>
            <person name="Barry K."/>
            <person name="Goldstein A."/>
            <person name="Labbe J."/>
            <person name="Schadt C."/>
            <person name="Tuskan G."/>
            <person name="Grigoriev I."/>
            <person name="Martin F."/>
            <person name="Vilgalys R."/>
            <person name="Bonito G."/>
        </authorList>
    </citation>
    <scope>NUCLEOTIDE SEQUENCE [LARGE SCALE GENOMIC DNA]</scope>
    <source>
        <strain evidence="2 3">AG-77</strain>
    </source>
</reference>
<feature type="region of interest" description="Disordered" evidence="1">
    <location>
        <begin position="469"/>
        <end position="502"/>
    </location>
</feature>
<dbReference type="InterPro" id="IPR032675">
    <property type="entry name" value="LRR_dom_sf"/>
</dbReference>
<evidence type="ECO:0000313" key="2">
    <source>
        <dbReference type="EMBL" id="OAQ35862.1"/>
    </source>
</evidence>
<accession>A0A197KDS8</accession>
<gene>
    <name evidence="2" type="ORF">K457DRAFT_13097</name>
</gene>
<dbReference type="OrthoDB" id="2411797at2759"/>
<dbReference type="SUPFAM" id="SSF52047">
    <property type="entry name" value="RNI-like"/>
    <property type="match status" value="1"/>
</dbReference>
<dbReference type="EMBL" id="KV442013">
    <property type="protein sequence ID" value="OAQ35862.1"/>
    <property type="molecule type" value="Genomic_DNA"/>
</dbReference>
<evidence type="ECO:0000313" key="3">
    <source>
        <dbReference type="Proteomes" id="UP000078512"/>
    </source>
</evidence>
<evidence type="ECO:0000256" key="1">
    <source>
        <dbReference type="SAM" id="MobiDB-lite"/>
    </source>
</evidence>
<organism evidence="2 3">
    <name type="scientific">Linnemannia elongata AG-77</name>
    <dbReference type="NCBI Taxonomy" id="1314771"/>
    <lineage>
        <taxon>Eukaryota</taxon>
        <taxon>Fungi</taxon>
        <taxon>Fungi incertae sedis</taxon>
        <taxon>Mucoromycota</taxon>
        <taxon>Mortierellomycotina</taxon>
        <taxon>Mortierellomycetes</taxon>
        <taxon>Mortierellales</taxon>
        <taxon>Mortierellaceae</taxon>
        <taxon>Linnemannia</taxon>
    </lineage>
</organism>
<feature type="region of interest" description="Disordered" evidence="1">
    <location>
        <begin position="128"/>
        <end position="150"/>
    </location>
</feature>